<dbReference type="EMBL" id="JAUEPS010000001">
    <property type="protein sequence ID" value="KAK0469849.1"/>
    <property type="molecule type" value="Genomic_DNA"/>
</dbReference>
<dbReference type="RefSeq" id="XP_060339642.1">
    <property type="nucleotide sequence ID" value="XM_060483166.1"/>
</dbReference>
<sequence>MIESIAVPFKFVRSIHSKIIWRAFVLVGVCAPVIVSSSPVPLRAGAESYNLDNFARNSQTQIMPINDLNTINILSDFTDVYLPSSIPSLPSPKDRFTALARVANAWTRFQSPFSYGVHSFHDLTFSILSHLTHPFIPGHPLPSILVHSLLYISTTS</sequence>
<dbReference type="AlphaFoldDB" id="A0AA39NQN7"/>
<accession>A0AA39NQN7</accession>
<evidence type="ECO:0000313" key="2">
    <source>
        <dbReference type="EMBL" id="KAK0469849.1"/>
    </source>
</evidence>
<proteinExistence type="predicted"/>
<comment type="caution">
    <text evidence="2">The sequence shown here is derived from an EMBL/GenBank/DDBJ whole genome shotgun (WGS) entry which is preliminary data.</text>
</comment>
<organism evidence="2 3">
    <name type="scientific">Armillaria tabescens</name>
    <name type="common">Ringless honey mushroom</name>
    <name type="synonym">Agaricus tabescens</name>
    <dbReference type="NCBI Taxonomy" id="1929756"/>
    <lineage>
        <taxon>Eukaryota</taxon>
        <taxon>Fungi</taxon>
        <taxon>Dikarya</taxon>
        <taxon>Basidiomycota</taxon>
        <taxon>Agaricomycotina</taxon>
        <taxon>Agaricomycetes</taxon>
        <taxon>Agaricomycetidae</taxon>
        <taxon>Agaricales</taxon>
        <taxon>Marasmiineae</taxon>
        <taxon>Physalacriaceae</taxon>
        <taxon>Desarmillaria</taxon>
    </lineage>
</organism>
<dbReference type="GeneID" id="85366714"/>
<reference evidence="2" key="1">
    <citation type="submission" date="2023-06" db="EMBL/GenBank/DDBJ databases">
        <authorList>
            <consortium name="Lawrence Berkeley National Laboratory"/>
            <person name="Ahrendt S."/>
            <person name="Sahu N."/>
            <person name="Indic B."/>
            <person name="Wong-Bajracharya J."/>
            <person name="Merenyi Z."/>
            <person name="Ke H.-M."/>
            <person name="Monk M."/>
            <person name="Kocsube S."/>
            <person name="Drula E."/>
            <person name="Lipzen A."/>
            <person name="Balint B."/>
            <person name="Henrissat B."/>
            <person name="Andreopoulos B."/>
            <person name="Martin F.M."/>
            <person name="Harder C.B."/>
            <person name="Rigling D."/>
            <person name="Ford K.L."/>
            <person name="Foster G.D."/>
            <person name="Pangilinan J."/>
            <person name="Papanicolaou A."/>
            <person name="Barry K."/>
            <person name="LaButti K."/>
            <person name="Viragh M."/>
            <person name="Koriabine M."/>
            <person name="Yan M."/>
            <person name="Riley R."/>
            <person name="Champramary S."/>
            <person name="Plett K.L."/>
            <person name="Tsai I.J."/>
            <person name="Slot J."/>
            <person name="Sipos G."/>
            <person name="Plett J."/>
            <person name="Nagy L.G."/>
            <person name="Grigoriev I.V."/>
        </authorList>
    </citation>
    <scope>NUCLEOTIDE SEQUENCE</scope>
    <source>
        <strain evidence="2">CCBAS 213</strain>
    </source>
</reference>
<feature type="transmembrane region" description="Helical" evidence="1">
    <location>
        <begin position="20"/>
        <end position="40"/>
    </location>
</feature>
<dbReference type="Proteomes" id="UP001175211">
    <property type="component" value="Unassembled WGS sequence"/>
</dbReference>
<keyword evidence="1" id="KW-0472">Membrane</keyword>
<gene>
    <name evidence="2" type="ORF">EV420DRAFT_70613</name>
</gene>
<protein>
    <submittedName>
        <fullName evidence="2">Uncharacterized protein</fullName>
    </submittedName>
</protein>
<name>A0AA39NQN7_ARMTA</name>
<evidence type="ECO:0000256" key="1">
    <source>
        <dbReference type="SAM" id="Phobius"/>
    </source>
</evidence>
<keyword evidence="3" id="KW-1185">Reference proteome</keyword>
<evidence type="ECO:0000313" key="3">
    <source>
        <dbReference type="Proteomes" id="UP001175211"/>
    </source>
</evidence>
<keyword evidence="1" id="KW-1133">Transmembrane helix</keyword>
<keyword evidence="1" id="KW-0812">Transmembrane</keyword>